<feature type="domain" description="MATH" evidence="3">
    <location>
        <begin position="6"/>
        <end position="141"/>
    </location>
</feature>
<evidence type="ECO:0000313" key="4">
    <source>
        <dbReference type="EMBL" id="KNC95928.1"/>
    </source>
</evidence>
<dbReference type="PANTHER" id="PTHR24413">
    <property type="entry name" value="SPECKLE-TYPE POZ PROTEIN"/>
    <property type="match status" value="1"/>
</dbReference>
<dbReference type="Proteomes" id="UP000053201">
    <property type="component" value="Unassembled WGS sequence"/>
</dbReference>
<name>A0A0L0H5C0_SPIPD</name>
<evidence type="ECO:0000259" key="2">
    <source>
        <dbReference type="PROSITE" id="PS50097"/>
    </source>
</evidence>
<dbReference type="SUPFAM" id="SSF49599">
    <property type="entry name" value="TRAF domain-like"/>
    <property type="match status" value="1"/>
</dbReference>
<feature type="compositionally biased region" description="Basic and acidic residues" evidence="1">
    <location>
        <begin position="247"/>
        <end position="258"/>
    </location>
</feature>
<dbReference type="PROSITE" id="PS50097">
    <property type="entry name" value="BTB"/>
    <property type="match status" value="1"/>
</dbReference>
<dbReference type="InterPro" id="IPR000210">
    <property type="entry name" value="BTB/POZ_dom"/>
</dbReference>
<dbReference type="RefSeq" id="XP_016603968.1">
    <property type="nucleotide sequence ID" value="XM_016756835.1"/>
</dbReference>
<evidence type="ECO:0000313" key="5">
    <source>
        <dbReference type="Proteomes" id="UP000053201"/>
    </source>
</evidence>
<dbReference type="InParanoid" id="A0A0L0H5C0"/>
<feature type="domain" description="BTB" evidence="2">
    <location>
        <begin position="290"/>
        <end position="352"/>
    </location>
</feature>
<dbReference type="eggNOG" id="KOG1987">
    <property type="taxonomic scope" value="Eukaryota"/>
</dbReference>
<feature type="compositionally biased region" description="Low complexity" evidence="1">
    <location>
        <begin position="267"/>
        <end position="284"/>
    </location>
</feature>
<dbReference type="CDD" id="cd18186">
    <property type="entry name" value="BTB_POZ_ZBTB_KLHL-like"/>
    <property type="match status" value="1"/>
</dbReference>
<gene>
    <name evidence="4" type="ORF">SPPG_08682</name>
</gene>
<dbReference type="PROSITE" id="PS50144">
    <property type="entry name" value="MATH"/>
    <property type="match status" value="1"/>
</dbReference>
<proteinExistence type="predicted"/>
<dbReference type="Gene3D" id="2.60.210.10">
    <property type="entry name" value="Apoptosis, Tumor Necrosis Factor Receptor Associated Protein 2, Chain A"/>
    <property type="match status" value="1"/>
</dbReference>
<evidence type="ECO:0000256" key="1">
    <source>
        <dbReference type="SAM" id="MobiDB-lite"/>
    </source>
</evidence>
<dbReference type="CDD" id="cd14733">
    <property type="entry name" value="BACK"/>
    <property type="match status" value="1"/>
</dbReference>
<dbReference type="Pfam" id="PF00651">
    <property type="entry name" value="BTB"/>
    <property type="match status" value="1"/>
</dbReference>
<dbReference type="Gene3D" id="3.30.710.10">
    <property type="entry name" value="Potassium Channel Kv1.1, Chain A"/>
    <property type="match status" value="1"/>
</dbReference>
<feature type="region of interest" description="Disordered" evidence="1">
    <location>
        <begin position="184"/>
        <end position="285"/>
    </location>
</feature>
<evidence type="ECO:0008006" key="6">
    <source>
        <dbReference type="Google" id="ProtNLM"/>
    </source>
</evidence>
<dbReference type="SMART" id="SM00225">
    <property type="entry name" value="BTB"/>
    <property type="match status" value="1"/>
</dbReference>
<dbReference type="GeneID" id="27691827"/>
<dbReference type="GO" id="GO:0030163">
    <property type="term" value="P:protein catabolic process"/>
    <property type="evidence" value="ECO:0007669"/>
    <property type="project" value="UniProtKB-ARBA"/>
</dbReference>
<dbReference type="VEuPathDB" id="FungiDB:SPPG_08682"/>
<organism evidence="4 5">
    <name type="scientific">Spizellomyces punctatus (strain DAOM BR117)</name>
    <dbReference type="NCBI Taxonomy" id="645134"/>
    <lineage>
        <taxon>Eukaryota</taxon>
        <taxon>Fungi</taxon>
        <taxon>Fungi incertae sedis</taxon>
        <taxon>Chytridiomycota</taxon>
        <taxon>Chytridiomycota incertae sedis</taxon>
        <taxon>Chytridiomycetes</taxon>
        <taxon>Spizellomycetales</taxon>
        <taxon>Spizellomycetaceae</taxon>
        <taxon>Spizellomyces</taxon>
    </lineage>
</organism>
<protein>
    <recommendedName>
        <fullName evidence="6">BTB domain-containing protein</fullName>
    </recommendedName>
</protein>
<dbReference type="SUPFAM" id="SSF54695">
    <property type="entry name" value="POZ domain"/>
    <property type="match status" value="1"/>
</dbReference>
<dbReference type="AlphaFoldDB" id="A0A0L0H5C0"/>
<dbReference type="OrthoDB" id="2319901at2759"/>
<sequence>MLQEIQATLTWAIPNFRRQTNKITSPVFGPSSCTWELSLYPEGHGQTRDTHMGLFLDVVKTEHEKTHGDSWSRPISSFRLSVMRRDSRTPVVVKEREPSGQEGFGKGFSHPRSWGWAALFPLNRLAEAATADGTLVVHAEVVWQQRAELVGLLDAQAKIVPSSGGLLFNWRLADVKFVVLQQQEREDDGDYNEVDEGKEEVEDTYENMKPAVKTEEESSANMDEDDESATESPETPYPEEIVPSPTDDSRTELEEQAVKLKLTMHRPSSTTSSTASLPTLPSASHPQTVIPAHRAILASRSDYFAAMFSSGLREAGGSDFSQPSVVEIRDFSAFAVRAMLEFLYTGRLVSPPTDLTARSELIRLADRYQLPGLHNYVGAIILEKDMNLDVALEVLELADVYSSASGELKLACLGYVRENIGKLKGRDSFKEWVRSTERRDLLVELFSLM</sequence>
<dbReference type="InterPro" id="IPR008974">
    <property type="entry name" value="TRAF-like"/>
</dbReference>
<keyword evidence="5" id="KW-1185">Reference proteome</keyword>
<dbReference type="STRING" id="645134.A0A0L0H5C0"/>
<dbReference type="CDD" id="cd00121">
    <property type="entry name" value="MATH"/>
    <property type="match status" value="1"/>
</dbReference>
<dbReference type="EMBL" id="KQ257473">
    <property type="protein sequence ID" value="KNC95928.1"/>
    <property type="molecule type" value="Genomic_DNA"/>
</dbReference>
<dbReference type="Pfam" id="PF22486">
    <property type="entry name" value="MATH_2"/>
    <property type="match status" value="1"/>
</dbReference>
<dbReference type="InterPro" id="IPR011333">
    <property type="entry name" value="SKP1/BTB/POZ_sf"/>
</dbReference>
<dbReference type="InterPro" id="IPR002083">
    <property type="entry name" value="MATH/TRAF_dom"/>
</dbReference>
<accession>A0A0L0H5C0</accession>
<reference evidence="4 5" key="1">
    <citation type="submission" date="2009-08" db="EMBL/GenBank/DDBJ databases">
        <title>The Genome Sequence of Spizellomyces punctatus strain DAOM BR117.</title>
        <authorList>
            <consortium name="The Broad Institute Genome Sequencing Platform"/>
            <person name="Russ C."/>
            <person name="Cuomo C."/>
            <person name="Shea T."/>
            <person name="Young S.K."/>
            <person name="Zeng Q."/>
            <person name="Koehrsen M."/>
            <person name="Haas B."/>
            <person name="Borodovsky M."/>
            <person name="Guigo R."/>
            <person name="Alvarado L."/>
            <person name="Berlin A."/>
            <person name="Bochicchio J."/>
            <person name="Borenstein D."/>
            <person name="Chapman S."/>
            <person name="Chen Z."/>
            <person name="Engels R."/>
            <person name="Freedman E."/>
            <person name="Gellesch M."/>
            <person name="Goldberg J."/>
            <person name="Griggs A."/>
            <person name="Gujja S."/>
            <person name="Heiman D."/>
            <person name="Hepburn T."/>
            <person name="Howarth C."/>
            <person name="Jen D."/>
            <person name="Larson L."/>
            <person name="Lewis B."/>
            <person name="Mehta T."/>
            <person name="Park D."/>
            <person name="Pearson M."/>
            <person name="Roberts A."/>
            <person name="Saif S."/>
            <person name="Shenoy N."/>
            <person name="Sisk P."/>
            <person name="Stolte C."/>
            <person name="Sykes S."/>
            <person name="Thomson T."/>
            <person name="Walk T."/>
            <person name="White J."/>
            <person name="Yandava C."/>
            <person name="Burger G."/>
            <person name="Gray M.W."/>
            <person name="Holland P.W.H."/>
            <person name="King N."/>
            <person name="Lang F.B.F."/>
            <person name="Roger A.J."/>
            <person name="Ruiz-Trillo I."/>
            <person name="Lander E."/>
            <person name="Nusbaum C."/>
        </authorList>
    </citation>
    <scope>NUCLEOTIDE SEQUENCE [LARGE SCALE GENOMIC DNA]</scope>
    <source>
        <strain evidence="4 5">DAOM BR117</strain>
    </source>
</reference>
<evidence type="ECO:0000259" key="3">
    <source>
        <dbReference type="PROSITE" id="PS50144"/>
    </source>
</evidence>
<feature type="compositionally biased region" description="Acidic residues" evidence="1">
    <location>
        <begin position="185"/>
        <end position="205"/>
    </location>
</feature>